<organism evidence="1 2">
    <name type="scientific">Protopolystoma xenopodis</name>
    <dbReference type="NCBI Taxonomy" id="117903"/>
    <lineage>
        <taxon>Eukaryota</taxon>
        <taxon>Metazoa</taxon>
        <taxon>Spiralia</taxon>
        <taxon>Lophotrochozoa</taxon>
        <taxon>Platyhelminthes</taxon>
        <taxon>Monogenea</taxon>
        <taxon>Polyopisthocotylea</taxon>
        <taxon>Polystomatidea</taxon>
        <taxon>Polystomatidae</taxon>
        <taxon>Protopolystoma</taxon>
    </lineage>
</organism>
<dbReference type="EMBL" id="CAAALY010249860">
    <property type="protein sequence ID" value="VEL35442.1"/>
    <property type="molecule type" value="Genomic_DNA"/>
</dbReference>
<reference evidence="1" key="1">
    <citation type="submission" date="2018-11" db="EMBL/GenBank/DDBJ databases">
        <authorList>
            <consortium name="Pathogen Informatics"/>
        </authorList>
    </citation>
    <scope>NUCLEOTIDE SEQUENCE</scope>
</reference>
<name>A0A3S5B3L7_9PLAT</name>
<comment type="caution">
    <text evidence="1">The sequence shown here is derived from an EMBL/GenBank/DDBJ whole genome shotgun (WGS) entry which is preliminary data.</text>
</comment>
<evidence type="ECO:0000313" key="2">
    <source>
        <dbReference type="Proteomes" id="UP000784294"/>
    </source>
</evidence>
<sequence>MEIIYKIFFVYIAKDCTSPSLKSNDNLSSSQSDCLPESSSHLHSPSFTAGTLISPPGPQLSEEQRRLHRLASLPRLIEVERVLILEASAALQECQNRDKNSAAGAIHSNKWGAGESLLLMHIENSKKMLIACKPYIVLLSLRICNSLYLRHTHLL</sequence>
<dbReference type="OrthoDB" id="5915976at2759"/>
<dbReference type="AlphaFoldDB" id="A0A3S5B3L7"/>
<gene>
    <name evidence="1" type="ORF">PXEA_LOCUS28882</name>
</gene>
<protein>
    <submittedName>
        <fullName evidence="1">Uncharacterized protein</fullName>
    </submittedName>
</protein>
<proteinExistence type="predicted"/>
<accession>A0A3S5B3L7</accession>
<dbReference type="Proteomes" id="UP000784294">
    <property type="component" value="Unassembled WGS sequence"/>
</dbReference>
<keyword evidence="2" id="KW-1185">Reference proteome</keyword>
<evidence type="ECO:0000313" key="1">
    <source>
        <dbReference type="EMBL" id="VEL35442.1"/>
    </source>
</evidence>